<feature type="domain" description="RNase III" evidence="12">
    <location>
        <begin position="1105"/>
        <end position="1254"/>
    </location>
</feature>
<dbReference type="InterPro" id="IPR006935">
    <property type="entry name" value="Helicase/UvrB_N"/>
</dbReference>
<keyword evidence="2" id="KW-0479">Metal-binding</keyword>
<keyword evidence="9" id="KW-0943">RNA-mediated gene silencing</keyword>
<dbReference type="InterPro" id="IPR038248">
    <property type="entry name" value="Dicer_dimer_sf"/>
</dbReference>
<dbReference type="GO" id="GO:0046872">
    <property type="term" value="F:metal ion binding"/>
    <property type="evidence" value="ECO:0007669"/>
    <property type="project" value="UniProtKB-KW"/>
</dbReference>
<evidence type="ECO:0000256" key="8">
    <source>
        <dbReference type="ARBA" id="ARBA00022842"/>
    </source>
</evidence>
<keyword evidence="3" id="KW-0677">Repeat</keyword>
<evidence type="ECO:0000256" key="2">
    <source>
        <dbReference type="ARBA" id="ARBA00022723"/>
    </source>
</evidence>
<dbReference type="PROSITE" id="PS51192">
    <property type="entry name" value="HELICASE_ATP_BIND_1"/>
    <property type="match status" value="1"/>
</dbReference>
<reference evidence="16" key="1">
    <citation type="submission" date="2022-08" db="EMBL/GenBank/DDBJ databases">
        <title>A Global Phylogenomic Analysis of the Shiitake Genus Lentinula.</title>
        <authorList>
            <consortium name="DOE Joint Genome Institute"/>
            <person name="Sierra-Patev S."/>
            <person name="Min B."/>
            <person name="Naranjo-Ortiz M."/>
            <person name="Looney B."/>
            <person name="Konkel Z."/>
            <person name="Slot J.C."/>
            <person name="Sakamoto Y."/>
            <person name="Steenwyk J.L."/>
            <person name="Rokas A."/>
            <person name="Carro J."/>
            <person name="Camarero S."/>
            <person name="Ferreira P."/>
            <person name="Molpeceres G."/>
            <person name="Ruiz-Duenas F.J."/>
            <person name="Serrano A."/>
            <person name="Henrissat B."/>
            <person name="Drula E."/>
            <person name="Hughes K.W."/>
            <person name="Mata J.L."/>
            <person name="Ishikawa N.K."/>
            <person name="Vargas-Isla R."/>
            <person name="Ushijima S."/>
            <person name="Smith C.A."/>
            <person name="Ahrendt S."/>
            <person name="Andreopoulos W."/>
            <person name="He G."/>
            <person name="Labutti K."/>
            <person name="Lipzen A."/>
            <person name="Ng V."/>
            <person name="Riley R."/>
            <person name="Sandor L."/>
            <person name="Barry K."/>
            <person name="Martinez A.T."/>
            <person name="Xiao Y."/>
            <person name="Gibbons J.G."/>
            <person name="Terashima K."/>
            <person name="Grigoriev I.V."/>
            <person name="Hibbett D.S."/>
        </authorList>
    </citation>
    <scope>NUCLEOTIDE SEQUENCE</scope>
    <source>
        <strain evidence="16">JLM2183</strain>
    </source>
</reference>
<dbReference type="Pfam" id="PF04851">
    <property type="entry name" value="ResIII"/>
    <property type="match status" value="1"/>
</dbReference>
<evidence type="ECO:0000256" key="5">
    <source>
        <dbReference type="ARBA" id="ARBA00022801"/>
    </source>
</evidence>
<dbReference type="InterPro" id="IPR000999">
    <property type="entry name" value="RNase_III_dom"/>
</dbReference>
<dbReference type="Gene3D" id="3.30.160.380">
    <property type="entry name" value="Dicer dimerisation domain"/>
    <property type="match status" value="1"/>
</dbReference>
<dbReference type="SMART" id="SM00487">
    <property type="entry name" value="DEXDc"/>
    <property type="match status" value="1"/>
</dbReference>
<keyword evidence="7" id="KW-0067">ATP-binding</keyword>
<keyword evidence="8" id="KW-0460">Magnesium</keyword>
<name>A0A9W9A7W4_9AGAR</name>
<dbReference type="PROSITE" id="PS51327">
    <property type="entry name" value="DICER_DSRBF"/>
    <property type="match status" value="1"/>
</dbReference>
<dbReference type="Pfam" id="PF00636">
    <property type="entry name" value="Ribonuclease_3"/>
    <property type="match status" value="2"/>
</dbReference>
<evidence type="ECO:0000256" key="10">
    <source>
        <dbReference type="ARBA" id="ARBA00023211"/>
    </source>
</evidence>
<dbReference type="GO" id="GO:0030422">
    <property type="term" value="P:siRNA processing"/>
    <property type="evidence" value="ECO:0007669"/>
    <property type="project" value="TreeGrafter"/>
</dbReference>
<evidence type="ECO:0000256" key="9">
    <source>
        <dbReference type="ARBA" id="ARBA00023158"/>
    </source>
</evidence>
<evidence type="ECO:0000313" key="16">
    <source>
        <dbReference type="EMBL" id="KAJ4475760.1"/>
    </source>
</evidence>
<dbReference type="GO" id="GO:0005737">
    <property type="term" value="C:cytoplasm"/>
    <property type="evidence" value="ECO:0007669"/>
    <property type="project" value="TreeGrafter"/>
</dbReference>
<dbReference type="SMART" id="SM00535">
    <property type="entry name" value="RIBOc"/>
    <property type="match status" value="2"/>
</dbReference>
<evidence type="ECO:0000256" key="1">
    <source>
        <dbReference type="ARBA" id="ARBA00001936"/>
    </source>
</evidence>
<dbReference type="GO" id="GO:0003677">
    <property type="term" value="F:DNA binding"/>
    <property type="evidence" value="ECO:0007669"/>
    <property type="project" value="InterPro"/>
</dbReference>
<evidence type="ECO:0000259" key="14">
    <source>
        <dbReference type="PROSITE" id="PS51194"/>
    </source>
</evidence>
<dbReference type="CDD" id="cd18034">
    <property type="entry name" value="DEXHc_dicer"/>
    <property type="match status" value="1"/>
</dbReference>
<feature type="domain" description="Helicase C-terminal" evidence="14">
    <location>
        <begin position="353"/>
        <end position="514"/>
    </location>
</feature>
<evidence type="ECO:0000256" key="4">
    <source>
        <dbReference type="ARBA" id="ARBA00022741"/>
    </source>
</evidence>
<dbReference type="InterPro" id="IPR027417">
    <property type="entry name" value="P-loop_NTPase"/>
</dbReference>
<dbReference type="SMART" id="SM00490">
    <property type="entry name" value="HELICc"/>
    <property type="match status" value="1"/>
</dbReference>
<evidence type="ECO:0000259" key="13">
    <source>
        <dbReference type="PROSITE" id="PS51192"/>
    </source>
</evidence>
<dbReference type="OrthoDB" id="416741at2759"/>
<dbReference type="InterPro" id="IPR001650">
    <property type="entry name" value="Helicase_C-like"/>
</dbReference>
<accession>A0A9W9A7W4</accession>
<evidence type="ECO:0000256" key="11">
    <source>
        <dbReference type="PROSITE-ProRule" id="PRU00657"/>
    </source>
</evidence>
<dbReference type="GO" id="GO:0005524">
    <property type="term" value="F:ATP binding"/>
    <property type="evidence" value="ECO:0007669"/>
    <property type="project" value="UniProtKB-KW"/>
</dbReference>
<comment type="caution">
    <text evidence="16">The sequence shown here is derived from an EMBL/GenBank/DDBJ whole genome shotgun (WGS) entry which is preliminary data.</text>
</comment>
<dbReference type="PANTHER" id="PTHR14950:SF37">
    <property type="entry name" value="ENDORIBONUCLEASE DICER"/>
    <property type="match status" value="1"/>
</dbReference>
<keyword evidence="10" id="KW-0464">Manganese</keyword>
<evidence type="ECO:0000313" key="17">
    <source>
        <dbReference type="Proteomes" id="UP001150266"/>
    </source>
</evidence>
<dbReference type="CDD" id="cd00593">
    <property type="entry name" value="RIBOc"/>
    <property type="match status" value="2"/>
</dbReference>
<comment type="similarity">
    <text evidence="11">Belongs to the helicase family. Dicer subfamily.</text>
</comment>
<evidence type="ECO:0000256" key="6">
    <source>
        <dbReference type="ARBA" id="ARBA00022806"/>
    </source>
</evidence>
<sequence length="1385" mass="156273">MTSIAPVTGLLPRKYQEEIFTQAQQGNIIAALDTGSGKTFISTLLVKWIAAKDNDGRKIFFFVPKVPLVEQQGDFISQHSSLRVLKLHGSSNIDMSDRNGWKVKFEQHEVFVLTAQIFLNFLTHSLLKMQDVSLMVFDECHHARKKHAYAVIMHEYMQCPAERRPKVFGMTASPVWNSKDPVTSLKTLETTLDAKVIGVREHVEELLENSPKPTEMIKFYAPPPQDYEYPSPLLFDALNVFTLHRDIDTESGSWQDIERRYFVTLNNIGPYAASYYLFTEAINVITRLFNMYRVADRPESNKLVIPCSSASQGIPSELFDIADILVDYQAYFTTIDNPSLLPLPVPLEWCTPKVRTLVEILRAHYSPTFQGIIFVEQRQIASFLARVLPHIPELNGLVKCGSFVGGVSSSERVSGDNGQEQVVKAFREKSINLIVATSVAEEGLDFPACDIVIRFDSLDHVVGYVQSRGRARNKLSTFVVMIQEDDYAYQERYQKFIDTEPKLKEAYQAQLQLFKDVLDPDEGEEDEEWESPADIASRERYVVPLTSAFVTYDNAISLISHLCSLIPHDLYTTQPAPVYTGDFQSRLHLPASLPLPPEDLIYQGLAKDSKKEAKRAVSFQAVKRLHELNVFDDYLLPAGSGRGKDFQDAEGKPVPDMRHVPHMMDVQVRDPWVVSHRMWVHSIVADGKVLAGLVTGTPLQPIRINTHGSIVETHPGRLLELHLDKEMERLRLMEDYTKLGIHIRISASPFVGRLSLFLVPLTSSLDLDFCAMEEFVMNPNGSSDWSVIGDEHCGRLLVRNVNQYGRIWLLRRTRLDLTPMSVMSVTPEGKSLTYRDYYLDRWTHKNRYKWVPVVPSTGPMLELSKLTRSKDTQYSLASSGNFMEDSPLEKVLIPQGSCTWLSMSYEVTRAFGILPVLAHRLTDIYRVRAAKFELRLPQIDDDLMVQALTIPSAAVGYNNQRLETLGDAVLEVCTTVHLLNKFPHRHEGQLSILRQHSICNRFLLYRALHVGLESFITSENSRLKVWRHIIEDHHDELTPSRFTSRNYPRRSLQDCMEAILGAAFLTGGIPMALQTGNALGLMFGGPSPWPLRYIQVENTSVSPTFAKLQENLGYNFNNGRLLREALTHPSFTSHAEIMPSYQRLEFLGDAVLNLVVVHHLYNKYPAAESAQLAFPRTKAVCSQALAFIAVKKLELHQTILLNNVDLSKAIDNYVPHLQNASPHTIINTGWKFDPPKALSDVFESVIGAVLVDSGYNYEKTACVAEFVMEDILNILSPAVRLDPISMLTQWIAASVCQAKVKFKVALKDEREGTQAELHGVVIAGPIVSASSVVAKNLAAERALAILQDDDHERCLSRVCMCGNEDDFQMNIEPSTEGDEVEEEYH</sequence>
<proteinExistence type="inferred from homology"/>
<dbReference type="GO" id="GO:0003723">
    <property type="term" value="F:RNA binding"/>
    <property type="evidence" value="ECO:0007669"/>
    <property type="project" value="UniProtKB-UniRule"/>
</dbReference>
<dbReference type="PROSITE" id="PS50142">
    <property type="entry name" value="RNASE_3_2"/>
    <property type="match status" value="2"/>
</dbReference>
<dbReference type="PANTHER" id="PTHR14950">
    <property type="entry name" value="DICER-RELATED"/>
    <property type="match status" value="1"/>
</dbReference>
<dbReference type="GO" id="GO:0005634">
    <property type="term" value="C:nucleus"/>
    <property type="evidence" value="ECO:0007669"/>
    <property type="project" value="TreeGrafter"/>
</dbReference>
<keyword evidence="4" id="KW-0547">Nucleotide-binding</keyword>
<dbReference type="Pfam" id="PF00271">
    <property type="entry name" value="Helicase_C"/>
    <property type="match status" value="1"/>
</dbReference>
<dbReference type="InterPro" id="IPR014001">
    <property type="entry name" value="Helicase_ATP-bd"/>
</dbReference>
<dbReference type="EMBL" id="JAOTPV010000014">
    <property type="protein sequence ID" value="KAJ4475760.1"/>
    <property type="molecule type" value="Genomic_DNA"/>
</dbReference>
<dbReference type="Gene3D" id="3.40.50.300">
    <property type="entry name" value="P-loop containing nucleotide triphosphate hydrolases"/>
    <property type="match status" value="2"/>
</dbReference>
<dbReference type="Proteomes" id="UP001150266">
    <property type="component" value="Unassembled WGS sequence"/>
</dbReference>
<dbReference type="PROSITE" id="PS51194">
    <property type="entry name" value="HELICASE_CTER"/>
    <property type="match status" value="1"/>
</dbReference>
<organism evidence="16 17">
    <name type="scientific">Lentinula aciculospora</name>
    <dbReference type="NCBI Taxonomy" id="153920"/>
    <lineage>
        <taxon>Eukaryota</taxon>
        <taxon>Fungi</taxon>
        <taxon>Dikarya</taxon>
        <taxon>Basidiomycota</taxon>
        <taxon>Agaricomycotina</taxon>
        <taxon>Agaricomycetes</taxon>
        <taxon>Agaricomycetidae</taxon>
        <taxon>Agaricales</taxon>
        <taxon>Marasmiineae</taxon>
        <taxon>Omphalotaceae</taxon>
        <taxon>Lentinula</taxon>
    </lineage>
</organism>
<evidence type="ECO:0000256" key="7">
    <source>
        <dbReference type="ARBA" id="ARBA00022840"/>
    </source>
</evidence>
<comment type="cofactor">
    <cofactor evidence="1">
        <name>Mn(2+)</name>
        <dbReference type="ChEBI" id="CHEBI:29035"/>
    </cofactor>
</comment>
<evidence type="ECO:0000256" key="3">
    <source>
        <dbReference type="ARBA" id="ARBA00022737"/>
    </source>
</evidence>
<gene>
    <name evidence="16" type="ORF">J3R30DRAFT_3502509</name>
</gene>
<evidence type="ECO:0000259" key="15">
    <source>
        <dbReference type="PROSITE" id="PS51327"/>
    </source>
</evidence>
<dbReference type="PROSITE" id="PS00517">
    <property type="entry name" value="RNASE_3_1"/>
    <property type="match status" value="1"/>
</dbReference>
<keyword evidence="5" id="KW-0378">Hydrolase</keyword>
<dbReference type="GO" id="GO:0004386">
    <property type="term" value="F:helicase activity"/>
    <property type="evidence" value="ECO:0007669"/>
    <property type="project" value="UniProtKB-KW"/>
</dbReference>
<dbReference type="GO" id="GO:0004525">
    <property type="term" value="F:ribonuclease III activity"/>
    <property type="evidence" value="ECO:0007669"/>
    <property type="project" value="InterPro"/>
</dbReference>
<evidence type="ECO:0008006" key="18">
    <source>
        <dbReference type="Google" id="ProtNLM"/>
    </source>
</evidence>
<dbReference type="Pfam" id="PF03368">
    <property type="entry name" value="Dicer_dimer"/>
    <property type="match status" value="1"/>
</dbReference>
<keyword evidence="11" id="KW-0694">RNA-binding</keyword>
<dbReference type="InterPro" id="IPR036389">
    <property type="entry name" value="RNase_III_sf"/>
</dbReference>
<feature type="domain" description="Helicase ATP-binding" evidence="13">
    <location>
        <begin position="19"/>
        <end position="192"/>
    </location>
</feature>
<evidence type="ECO:0000259" key="12">
    <source>
        <dbReference type="PROSITE" id="PS50142"/>
    </source>
</evidence>
<keyword evidence="17" id="KW-1185">Reference proteome</keyword>
<feature type="domain" description="Dicer dsRNA-binding fold" evidence="15">
    <location>
        <begin position="555"/>
        <end position="645"/>
    </location>
</feature>
<keyword evidence="6" id="KW-0347">Helicase</keyword>
<dbReference type="InterPro" id="IPR005034">
    <property type="entry name" value="Dicer_dimerisation"/>
</dbReference>
<dbReference type="SUPFAM" id="SSF52540">
    <property type="entry name" value="P-loop containing nucleoside triphosphate hydrolases"/>
    <property type="match status" value="1"/>
</dbReference>
<protein>
    <recommendedName>
        <fullName evidence="18">P-loop containing nucleoside triphosphate hydrolase protein</fullName>
    </recommendedName>
</protein>
<dbReference type="SUPFAM" id="SSF69065">
    <property type="entry name" value="RNase III domain-like"/>
    <property type="match status" value="2"/>
</dbReference>
<feature type="domain" description="RNase III" evidence="12">
    <location>
        <begin position="921"/>
        <end position="1068"/>
    </location>
</feature>
<dbReference type="Gene3D" id="1.10.1520.10">
    <property type="entry name" value="Ribonuclease III domain"/>
    <property type="match status" value="2"/>
</dbReference>